<evidence type="ECO:0000256" key="1">
    <source>
        <dbReference type="ARBA" id="ARBA00022741"/>
    </source>
</evidence>
<name>A0A1G5JZ85_9HYPH</name>
<dbReference type="InterPro" id="IPR001789">
    <property type="entry name" value="Sig_transdc_resp-reg_receiver"/>
</dbReference>
<dbReference type="InterPro" id="IPR003593">
    <property type="entry name" value="AAA+_ATPase"/>
</dbReference>
<dbReference type="PROSITE" id="PS50045">
    <property type="entry name" value="SIGMA54_INTERACT_4"/>
    <property type="match status" value="1"/>
</dbReference>
<dbReference type="Pfam" id="PF00158">
    <property type="entry name" value="Sigma54_activat"/>
    <property type="match status" value="1"/>
</dbReference>
<dbReference type="InterPro" id="IPR009057">
    <property type="entry name" value="Homeodomain-like_sf"/>
</dbReference>
<dbReference type="Gene3D" id="1.10.10.60">
    <property type="entry name" value="Homeodomain-like"/>
    <property type="match status" value="1"/>
</dbReference>
<dbReference type="SMART" id="SM00448">
    <property type="entry name" value="REC"/>
    <property type="match status" value="1"/>
</dbReference>
<dbReference type="OrthoDB" id="9761019at2"/>
<dbReference type="SUPFAM" id="SSF52540">
    <property type="entry name" value="P-loop containing nucleoside triphosphate hydrolases"/>
    <property type="match status" value="1"/>
</dbReference>
<feature type="modified residue" description="4-aspartylphosphate" evidence="7">
    <location>
        <position position="56"/>
    </location>
</feature>
<dbReference type="GO" id="GO:0005524">
    <property type="term" value="F:ATP binding"/>
    <property type="evidence" value="ECO:0007669"/>
    <property type="project" value="UniProtKB-KW"/>
</dbReference>
<keyword evidence="3" id="KW-0902">Two-component regulatory system</keyword>
<protein>
    <submittedName>
        <fullName evidence="10">DNA-binding transcriptional response regulator, NtrC family, contains REC, AAA-type ATPase, and a Fis-type DNA-binding domains</fullName>
    </submittedName>
</protein>
<evidence type="ECO:0000259" key="9">
    <source>
        <dbReference type="PROSITE" id="PS50110"/>
    </source>
</evidence>
<dbReference type="EMBL" id="FMVJ01000008">
    <property type="protein sequence ID" value="SCY93170.1"/>
    <property type="molecule type" value="Genomic_DNA"/>
</dbReference>
<dbReference type="Pfam" id="PF02954">
    <property type="entry name" value="HTH_8"/>
    <property type="match status" value="1"/>
</dbReference>
<keyword evidence="11" id="KW-1185">Reference proteome</keyword>
<dbReference type="SUPFAM" id="SSF46689">
    <property type="entry name" value="Homeodomain-like"/>
    <property type="match status" value="1"/>
</dbReference>
<dbReference type="SMART" id="SM00382">
    <property type="entry name" value="AAA"/>
    <property type="match status" value="1"/>
</dbReference>
<dbReference type="GO" id="GO:0000160">
    <property type="term" value="P:phosphorelay signal transduction system"/>
    <property type="evidence" value="ECO:0007669"/>
    <property type="project" value="UniProtKB-KW"/>
</dbReference>
<evidence type="ECO:0000256" key="4">
    <source>
        <dbReference type="ARBA" id="ARBA00023015"/>
    </source>
</evidence>
<dbReference type="InterPro" id="IPR025944">
    <property type="entry name" value="Sigma_54_int_dom_CS"/>
</dbReference>
<dbReference type="Gene3D" id="3.40.50.300">
    <property type="entry name" value="P-loop containing nucleotide triphosphate hydrolases"/>
    <property type="match status" value="1"/>
</dbReference>
<evidence type="ECO:0000256" key="7">
    <source>
        <dbReference type="PROSITE-ProRule" id="PRU00169"/>
    </source>
</evidence>
<evidence type="ECO:0000256" key="6">
    <source>
        <dbReference type="ARBA" id="ARBA00023163"/>
    </source>
</evidence>
<proteinExistence type="predicted"/>
<evidence type="ECO:0000256" key="5">
    <source>
        <dbReference type="ARBA" id="ARBA00023159"/>
    </source>
</evidence>
<dbReference type="PANTHER" id="PTHR32071">
    <property type="entry name" value="TRANSCRIPTIONAL REGULATORY PROTEIN"/>
    <property type="match status" value="1"/>
</dbReference>
<dbReference type="Proteomes" id="UP000199569">
    <property type="component" value="Unassembled WGS sequence"/>
</dbReference>
<keyword evidence="1" id="KW-0547">Nucleotide-binding</keyword>
<evidence type="ECO:0000256" key="3">
    <source>
        <dbReference type="ARBA" id="ARBA00023012"/>
    </source>
</evidence>
<dbReference type="Pfam" id="PF25601">
    <property type="entry name" value="AAA_lid_14"/>
    <property type="match status" value="1"/>
</dbReference>
<evidence type="ECO:0000256" key="2">
    <source>
        <dbReference type="ARBA" id="ARBA00022840"/>
    </source>
</evidence>
<dbReference type="InterPro" id="IPR002078">
    <property type="entry name" value="Sigma_54_int"/>
</dbReference>
<dbReference type="PROSITE" id="PS00688">
    <property type="entry name" value="SIGMA54_INTERACT_3"/>
    <property type="match status" value="1"/>
</dbReference>
<accession>A0A1G5JZ85</accession>
<evidence type="ECO:0000259" key="8">
    <source>
        <dbReference type="PROSITE" id="PS50045"/>
    </source>
</evidence>
<dbReference type="SUPFAM" id="SSF52172">
    <property type="entry name" value="CheY-like"/>
    <property type="match status" value="1"/>
</dbReference>
<dbReference type="FunFam" id="3.40.50.300:FF:000006">
    <property type="entry name" value="DNA-binding transcriptional regulator NtrC"/>
    <property type="match status" value="1"/>
</dbReference>
<evidence type="ECO:0000313" key="11">
    <source>
        <dbReference type="Proteomes" id="UP000199569"/>
    </source>
</evidence>
<dbReference type="Gene3D" id="1.10.8.60">
    <property type="match status" value="1"/>
</dbReference>
<dbReference type="InterPro" id="IPR058031">
    <property type="entry name" value="AAA_lid_NorR"/>
</dbReference>
<keyword evidence="5" id="KW-0010">Activator</keyword>
<keyword evidence="6" id="KW-0804">Transcription</keyword>
<keyword evidence="2" id="KW-0067">ATP-binding</keyword>
<dbReference type="InterPro" id="IPR002197">
    <property type="entry name" value="HTH_Fis"/>
</dbReference>
<organism evidence="10 11">
    <name type="scientific">Microvirga guangxiensis</name>
    <dbReference type="NCBI Taxonomy" id="549386"/>
    <lineage>
        <taxon>Bacteria</taxon>
        <taxon>Pseudomonadati</taxon>
        <taxon>Pseudomonadota</taxon>
        <taxon>Alphaproteobacteria</taxon>
        <taxon>Hyphomicrobiales</taxon>
        <taxon>Methylobacteriaceae</taxon>
        <taxon>Microvirga</taxon>
    </lineage>
</organism>
<dbReference type="CDD" id="cd00009">
    <property type="entry name" value="AAA"/>
    <property type="match status" value="1"/>
</dbReference>
<dbReference type="Gene3D" id="3.40.50.2300">
    <property type="match status" value="1"/>
</dbReference>
<sequence length="440" mass="48525">MSLEGRTIALVEDDPIMGEALMERLTLEGAKVLWWQDCRSALENLAAFAPDLVVCDIRLPDGTGEDVFRMASAQPECPPFLFATGHGDIDQAVRLMRNGAGDYITKPFETGRFLDRVAQLLRPIEQGAAPVLGVSPQMHEVQRLLQRIGRLPAPVLLTGETGVGKEVCARYLHGVRGATAPFVAVNCAAIPKDLMESELFGHEKGAFTGASSRHLGYAERARDGILFLDEIGELDLKLQAKLLRLLEDRSFHRLGGETEVAFRARLVCATNADLPARVREGRFREDLYYRINVLTVSIPPLRERPDDIEWLAGRLVEMLADDVGVELAGLSGHAVDELRGHDWPGNVRELRNRIERAVSLSPGPWIMPGDLFPDRCPPLSVTDSKAGSLEAARDEAEKREILRALRQSGGAIVEAAGALGISRTTMWEKMRRHHIEASQN</sequence>
<dbReference type="GO" id="GO:0006355">
    <property type="term" value="P:regulation of DNA-templated transcription"/>
    <property type="evidence" value="ECO:0007669"/>
    <property type="project" value="InterPro"/>
</dbReference>
<dbReference type="Pfam" id="PF00072">
    <property type="entry name" value="Response_reg"/>
    <property type="match status" value="1"/>
</dbReference>
<dbReference type="AlphaFoldDB" id="A0A1G5JZ85"/>
<dbReference type="InterPro" id="IPR011006">
    <property type="entry name" value="CheY-like_superfamily"/>
</dbReference>
<dbReference type="PANTHER" id="PTHR32071:SF99">
    <property type="entry name" value="TRANSCRIPTIONAL REGULATORY PROTEIN"/>
    <property type="match status" value="1"/>
</dbReference>
<keyword evidence="7" id="KW-0597">Phosphoprotein</keyword>
<reference evidence="10 11" key="1">
    <citation type="submission" date="2016-10" db="EMBL/GenBank/DDBJ databases">
        <authorList>
            <person name="de Groot N.N."/>
        </authorList>
    </citation>
    <scope>NUCLEOTIDE SEQUENCE [LARGE SCALE GENOMIC DNA]</scope>
    <source>
        <strain evidence="10 11">CGMCC 1.7666</strain>
    </source>
</reference>
<dbReference type="PRINTS" id="PR01590">
    <property type="entry name" value="HTHFIS"/>
</dbReference>
<evidence type="ECO:0000313" key="10">
    <source>
        <dbReference type="EMBL" id="SCY93170.1"/>
    </source>
</evidence>
<feature type="domain" description="Sigma-54 factor interaction" evidence="8">
    <location>
        <begin position="131"/>
        <end position="359"/>
    </location>
</feature>
<dbReference type="GO" id="GO:0043565">
    <property type="term" value="F:sequence-specific DNA binding"/>
    <property type="evidence" value="ECO:0007669"/>
    <property type="project" value="InterPro"/>
</dbReference>
<gene>
    <name evidence="10" type="ORF">SAMN02927923_02900</name>
</gene>
<feature type="domain" description="Response regulatory" evidence="9">
    <location>
        <begin position="7"/>
        <end position="121"/>
    </location>
</feature>
<keyword evidence="10" id="KW-0238">DNA-binding</keyword>
<dbReference type="STRING" id="549386.SAMN02927923_02900"/>
<dbReference type="PROSITE" id="PS50110">
    <property type="entry name" value="RESPONSE_REGULATORY"/>
    <property type="match status" value="1"/>
</dbReference>
<dbReference type="InterPro" id="IPR027417">
    <property type="entry name" value="P-loop_NTPase"/>
</dbReference>
<keyword evidence="4" id="KW-0805">Transcription regulation</keyword>